<reference evidence="1 2" key="1">
    <citation type="journal article" date="2014" name="Genome Biol. Evol.">
        <title>The secreted proteins of Achlya hypogyna and Thraustotheca clavata identify the ancestral oomycete secretome and reveal gene acquisitions by horizontal gene transfer.</title>
        <authorList>
            <person name="Misner I."/>
            <person name="Blouin N."/>
            <person name="Leonard G."/>
            <person name="Richards T.A."/>
            <person name="Lane C.E."/>
        </authorList>
    </citation>
    <scope>NUCLEOTIDE SEQUENCE [LARGE SCALE GENOMIC DNA]</scope>
    <source>
        <strain evidence="1 2">ATCC 34112</strain>
    </source>
</reference>
<protein>
    <submittedName>
        <fullName evidence="1">Uncharacterized protein</fullName>
    </submittedName>
</protein>
<evidence type="ECO:0000313" key="1">
    <source>
        <dbReference type="EMBL" id="OQR81780.1"/>
    </source>
</evidence>
<gene>
    <name evidence="1" type="ORF">THRCLA_11413</name>
</gene>
<accession>A0A1V9Y7S5</accession>
<dbReference type="Proteomes" id="UP000243217">
    <property type="component" value="Unassembled WGS sequence"/>
</dbReference>
<organism evidence="1 2">
    <name type="scientific">Thraustotheca clavata</name>
    <dbReference type="NCBI Taxonomy" id="74557"/>
    <lineage>
        <taxon>Eukaryota</taxon>
        <taxon>Sar</taxon>
        <taxon>Stramenopiles</taxon>
        <taxon>Oomycota</taxon>
        <taxon>Saprolegniomycetes</taxon>
        <taxon>Saprolegniales</taxon>
        <taxon>Achlyaceae</taxon>
        <taxon>Thraustotheca</taxon>
    </lineage>
</organism>
<proteinExistence type="predicted"/>
<dbReference type="InterPro" id="IPR017853">
    <property type="entry name" value="GH"/>
</dbReference>
<comment type="caution">
    <text evidence="1">The sequence shown here is derived from an EMBL/GenBank/DDBJ whole genome shotgun (WGS) entry which is preliminary data.</text>
</comment>
<dbReference type="SUPFAM" id="SSF51445">
    <property type="entry name" value="(Trans)glycosidases"/>
    <property type="match status" value="1"/>
</dbReference>
<sequence>MTRFFQWLINLWPIVINVDLNLLLQCMIGWSLDCWASDAYVAKYHLPTTSNCQQHGYVANDIYTLRLILIFDYLYCNPHFNKRPWNGKLANPKWLCALAGTIRKQVQNRKILGGGVGYDMSQYSQYFKCSTLDVVAIHSYEGANKDKLQNAVKLANAYKKRIIFEEFGGSGGSKASSLAAYTEAANSLGLPWMFWEILKPGNPSDLETWVDEKDAWGTLSNAAKKTQNIKGAWQWPELN</sequence>
<name>A0A1V9Y7S5_9STRA</name>
<dbReference type="OrthoDB" id="428177at2759"/>
<dbReference type="Gene3D" id="3.20.20.80">
    <property type="entry name" value="Glycosidases"/>
    <property type="match status" value="1"/>
</dbReference>
<dbReference type="AlphaFoldDB" id="A0A1V9Y7S5"/>
<evidence type="ECO:0000313" key="2">
    <source>
        <dbReference type="Proteomes" id="UP000243217"/>
    </source>
</evidence>
<keyword evidence="2" id="KW-1185">Reference proteome</keyword>
<dbReference type="EMBL" id="JNBS01004900">
    <property type="protein sequence ID" value="OQR81780.1"/>
    <property type="molecule type" value="Genomic_DNA"/>
</dbReference>